<sequence length="746" mass="88221">MDEILSLKCKVYDELDTCLKCINNLTKNKKLYAQLKKKKHKLDKDTKTKKLYDECTSEKTGSYYTMKDSYISSLLCNEYKLNHILNKSNNKVSDDKHILSYNHHHNKNNNINDINNIKHISKFVNKDNEKTLNNINILNHNNKDPNSGVFLPSDNTESVIYNMNRNRKLCDNNFNVSKHVLYKDSKGTDSTRTNFYDDYSMSYVKSNVDNVEKKEKIKNNINISDKYFLSETDSPYIGKKKALMITLNYNGLLEGCVNDTVDMCDHLMQRFGFNDFILLNDCNLCYRNFVTQKANKKNILSNLHNFIVNSNYGDILFFYFCGYSIKLIDSKFTENYNFALLPQDHSKNNYIYSNEIFNIIKKLQGGKQLCIIFDTTYTSYFVPVPTSITYNKNMNTTEIYKYNNFSSNQKYLKSLKTFGKIRDRNVDSIFVENIKKPLLYEIYKKENDTNTNDKIILVPSIFFFSPDCNDRNDFEFSIKNKVRGLLTYCLGKAIELLKNDFSYHDLFVAASQILIDIKKEYNLKYVKFKLSFLNEYSPDDIKFLSHESLFLKKKLQLDEPLWKPSLKLNNLNQYIQDICNMDERKMLKSSKKKCLLIFIKDIKFYTYKNIDTKNEYFVSCFIKNKNVNILCVRRNNTKEQRIVQDKIFFLEYITLNVTHMVRKTKSIYITKNFKFYVHLILIMYEYIIFYVQENANIYVELFKKKKKNYFVARSIFNIRNVNGKFSLSDEKKNIIGIIDLNIKCVS</sequence>
<dbReference type="AlphaFoldDB" id="A0A024WHM8"/>
<dbReference type="OrthoDB" id="3223806at2759"/>
<gene>
    <name evidence="2" type="ORF">PFMALIP_05208</name>
</gene>
<dbReference type="PANTHER" id="PTHR48104:SF30">
    <property type="entry name" value="METACASPASE-1"/>
    <property type="match status" value="1"/>
</dbReference>
<protein>
    <submittedName>
        <fullName evidence="2">Uncharacterized protein</fullName>
    </submittedName>
</protein>
<proteinExistence type="inferred from homology"/>
<name>A0A024WHM8_PLAFA</name>
<evidence type="ECO:0000313" key="3">
    <source>
        <dbReference type="Proteomes" id="UP000030699"/>
    </source>
</evidence>
<dbReference type="Gene3D" id="3.40.50.12660">
    <property type="match status" value="1"/>
</dbReference>
<evidence type="ECO:0000313" key="2">
    <source>
        <dbReference type="EMBL" id="ETW46682.1"/>
    </source>
</evidence>
<organism evidence="2 3">
    <name type="scientific">Plasmodium falciparum MaliPS096_E11</name>
    <dbReference type="NCBI Taxonomy" id="1036727"/>
    <lineage>
        <taxon>Eukaryota</taxon>
        <taxon>Sar</taxon>
        <taxon>Alveolata</taxon>
        <taxon>Apicomplexa</taxon>
        <taxon>Aconoidasida</taxon>
        <taxon>Haemosporida</taxon>
        <taxon>Plasmodiidae</taxon>
        <taxon>Plasmodium</taxon>
        <taxon>Plasmodium (Laverania)</taxon>
    </lineage>
</organism>
<dbReference type="Proteomes" id="UP000030699">
    <property type="component" value="Unassembled WGS sequence"/>
</dbReference>
<reference evidence="2 3" key="2">
    <citation type="submission" date="2013-02" db="EMBL/GenBank/DDBJ databases">
        <title>The Genome Sequence of Plasmodium falciparum MaliPS096_E11.</title>
        <authorList>
            <consortium name="The Broad Institute Genome Sequencing Platform"/>
            <consortium name="The Broad Institute Genome Sequencing Center for Infectious Disease"/>
            <person name="Neafsey D."/>
            <person name="Cheeseman I."/>
            <person name="Volkman S."/>
            <person name="Adams J."/>
            <person name="Walker B."/>
            <person name="Young S.K."/>
            <person name="Zeng Q."/>
            <person name="Gargeya S."/>
            <person name="Fitzgerald M."/>
            <person name="Haas B."/>
            <person name="Abouelleil A."/>
            <person name="Alvarado L."/>
            <person name="Arachchi H.M."/>
            <person name="Berlin A.M."/>
            <person name="Chapman S.B."/>
            <person name="Dewar J."/>
            <person name="Goldberg J."/>
            <person name="Griggs A."/>
            <person name="Gujja S."/>
            <person name="Hansen M."/>
            <person name="Howarth C."/>
            <person name="Imamovic A."/>
            <person name="Larimer J."/>
            <person name="McCowan C."/>
            <person name="Murphy C."/>
            <person name="Neiman D."/>
            <person name="Pearson M."/>
            <person name="Priest M."/>
            <person name="Roberts A."/>
            <person name="Saif S."/>
            <person name="Shea T."/>
            <person name="Sisk P."/>
            <person name="Sykes S."/>
            <person name="Wortman J."/>
            <person name="Nusbaum C."/>
            <person name="Birren B."/>
        </authorList>
    </citation>
    <scope>NUCLEOTIDE SEQUENCE [LARGE SCALE GENOMIC DNA]</scope>
    <source>
        <strain evidence="2 3">MaliPS096_E11</strain>
    </source>
</reference>
<dbReference type="EMBL" id="KI925623">
    <property type="protein sequence ID" value="ETW46682.1"/>
    <property type="molecule type" value="Genomic_DNA"/>
</dbReference>
<reference evidence="2 3" key="1">
    <citation type="submission" date="2013-02" db="EMBL/GenBank/DDBJ databases">
        <title>The Genome Annotation of Plasmodium falciparum MaliPS096_E11.</title>
        <authorList>
            <consortium name="The Broad Institute Genome Sequencing Platform"/>
            <consortium name="The Broad Institute Genome Sequencing Center for Infectious Disease"/>
            <person name="Neafsey D."/>
            <person name="Hoffman S."/>
            <person name="Volkman S."/>
            <person name="Rosenthal P."/>
            <person name="Walker B."/>
            <person name="Young S.K."/>
            <person name="Zeng Q."/>
            <person name="Gargeya S."/>
            <person name="Fitzgerald M."/>
            <person name="Haas B."/>
            <person name="Abouelleil A."/>
            <person name="Allen A.W."/>
            <person name="Alvarado L."/>
            <person name="Arachchi H.M."/>
            <person name="Berlin A.M."/>
            <person name="Chapman S.B."/>
            <person name="Gainer-Dewar J."/>
            <person name="Goldberg J."/>
            <person name="Griggs A."/>
            <person name="Gujja S."/>
            <person name="Hansen M."/>
            <person name="Howarth C."/>
            <person name="Imamovic A."/>
            <person name="Ireland A."/>
            <person name="Larimer J."/>
            <person name="McCowan C."/>
            <person name="Murphy C."/>
            <person name="Pearson M."/>
            <person name="Poon T.W."/>
            <person name="Priest M."/>
            <person name="Roberts A."/>
            <person name="Saif S."/>
            <person name="Shea T."/>
            <person name="Sisk P."/>
            <person name="Sykes S."/>
            <person name="Wortman J."/>
            <person name="Nusbaum C."/>
            <person name="Birren B."/>
        </authorList>
    </citation>
    <scope>NUCLEOTIDE SEQUENCE [LARGE SCALE GENOMIC DNA]</scope>
    <source>
        <strain evidence="2 3">MaliPS096_E11</strain>
    </source>
</reference>
<accession>A0A024WHM8</accession>
<dbReference type="GO" id="GO:0005737">
    <property type="term" value="C:cytoplasm"/>
    <property type="evidence" value="ECO:0007669"/>
    <property type="project" value="TreeGrafter"/>
</dbReference>
<dbReference type="PANTHER" id="PTHR48104">
    <property type="entry name" value="METACASPASE-4"/>
    <property type="match status" value="1"/>
</dbReference>
<comment type="similarity">
    <text evidence="1">Belongs to the peptidase C14B family.</text>
</comment>
<dbReference type="GO" id="GO:0006508">
    <property type="term" value="P:proteolysis"/>
    <property type="evidence" value="ECO:0007669"/>
    <property type="project" value="TreeGrafter"/>
</dbReference>
<dbReference type="InterPro" id="IPR050452">
    <property type="entry name" value="Metacaspase"/>
</dbReference>
<evidence type="ECO:0000256" key="1">
    <source>
        <dbReference type="ARBA" id="ARBA00009005"/>
    </source>
</evidence>
<dbReference type="GO" id="GO:0004197">
    <property type="term" value="F:cysteine-type endopeptidase activity"/>
    <property type="evidence" value="ECO:0007669"/>
    <property type="project" value="TreeGrafter"/>
</dbReference>